<feature type="transmembrane region" description="Helical" evidence="2">
    <location>
        <begin position="12"/>
        <end position="28"/>
    </location>
</feature>
<feature type="transmembrane region" description="Helical" evidence="2">
    <location>
        <begin position="235"/>
        <end position="254"/>
    </location>
</feature>
<proteinExistence type="predicted"/>
<feature type="transmembrane region" description="Helical" evidence="2">
    <location>
        <begin position="161"/>
        <end position="182"/>
    </location>
</feature>
<dbReference type="PANTHER" id="PTHR42109">
    <property type="entry name" value="UNPLACED GENOMIC SCAFFOLD UM_SCAF_CONTIG_1.265, WHOLE GENOME SHOTGUN SEQUENCE"/>
    <property type="match status" value="1"/>
</dbReference>
<feature type="transmembrane region" description="Helical" evidence="2">
    <location>
        <begin position="117"/>
        <end position="136"/>
    </location>
</feature>
<dbReference type="InParanoid" id="A0A507AVV1"/>
<feature type="transmembrane region" description="Helical" evidence="2">
    <location>
        <begin position="194"/>
        <end position="215"/>
    </location>
</feature>
<name>A0A507AVV1_9PEZI</name>
<dbReference type="InterPro" id="IPR056119">
    <property type="entry name" value="DUF7702"/>
</dbReference>
<protein>
    <recommendedName>
        <fullName evidence="3">DUF7702 domain-containing protein</fullName>
    </recommendedName>
</protein>
<keyword evidence="2" id="KW-1133">Transmembrane helix</keyword>
<evidence type="ECO:0000256" key="1">
    <source>
        <dbReference type="SAM" id="MobiDB-lite"/>
    </source>
</evidence>
<gene>
    <name evidence="4" type="ORF">E0L32_009537</name>
</gene>
<feature type="domain" description="DUF7702" evidence="3">
    <location>
        <begin position="4"/>
        <end position="260"/>
    </location>
</feature>
<keyword evidence="2" id="KW-0472">Membrane</keyword>
<dbReference type="RefSeq" id="XP_030990669.1">
    <property type="nucleotide sequence ID" value="XM_031144513.1"/>
</dbReference>
<comment type="caution">
    <text evidence="4">The sequence shown here is derived from an EMBL/GenBank/DDBJ whole genome shotgun (WGS) entry which is preliminary data.</text>
</comment>
<evidence type="ECO:0000256" key="2">
    <source>
        <dbReference type="SAM" id="Phobius"/>
    </source>
</evidence>
<evidence type="ECO:0000313" key="4">
    <source>
        <dbReference type="EMBL" id="TPX08958.1"/>
    </source>
</evidence>
<dbReference type="GeneID" id="41976984"/>
<evidence type="ECO:0000313" key="5">
    <source>
        <dbReference type="Proteomes" id="UP000319257"/>
    </source>
</evidence>
<dbReference type="PANTHER" id="PTHR42109:SF2">
    <property type="entry name" value="INTEGRAL MEMBRANE PROTEIN"/>
    <property type="match status" value="1"/>
</dbReference>
<sequence length="300" mass="32760">MTQLTQLNRVSIAEVVVYTPYFLIGIYLSIRHGFRRSSGWFYLIMFSLARLLGAALQLATINSPDNMNLYIGAMTLEAIGLSPLILIGLGLLSRVLQSATRVRGADSLLLQPKMFRLVQLVLLAGLILGIVGGSQIGDEVGSDPSVTTSAQGYQIPTTSQAGTGCMIAGYGLLVLFAALMSVHVRHAEPGEKRLLLAIVLALPFVGVRMVYAALVTFDSQNPEFRQYGGSGDHRYMIGMSVVMEMVAVLIYEVFGLMTQQRPKHDVQQQELPARGMNKLESGEYQRQGQRSEGYARPGAF</sequence>
<dbReference type="Proteomes" id="UP000319257">
    <property type="component" value="Unassembled WGS sequence"/>
</dbReference>
<dbReference type="STRING" id="1093900.A0A507AVV1"/>
<dbReference type="Pfam" id="PF24800">
    <property type="entry name" value="DUF7702"/>
    <property type="match status" value="1"/>
</dbReference>
<evidence type="ECO:0000259" key="3">
    <source>
        <dbReference type="Pfam" id="PF24800"/>
    </source>
</evidence>
<keyword evidence="2" id="KW-0812">Transmembrane</keyword>
<feature type="transmembrane region" description="Helical" evidence="2">
    <location>
        <begin position="71"/>
        <end position="96"/>
    </location>
</feature>
<feature type="region of interest" description="Disordered" evidence="1">
    <location>
        <begin position="265"/>
        <end position="300"/>
    </location>
</feature>
<reference evidence="4 5" key="1">
    <citation type="submission" date="2019-06" db="EMBL/GenBank/DDBJ databases">
        <title>Draft genome sequence of the filamentous fungus Phialemoniopsis curvata isolated from diesel fuel.</title>
        <authorList>
            <person name="Varaljay V.A."/>
            <person name="Lyon W.J."/>
            <person name="Crouch A.L."/>
            <person name="Drake C.E."/>
            <person name="Hollomon J.M."/>
            <person name="Nadeau L.J."/>
            <person name="Nunn H.S."/>
            <person name="Stevenson B.S."/>
            <person name="Bojanowski C.L."/>
            <person name="Crookes-Goodson W.J."/>
        </authorList>
    </citation>
    <scope>NUCLEOTIDE SEQUENCE [LARGE SCALE GENOMIC DNA]</scope>
    <source>
        <strain evidence="4 5">D216</strain>
    </source>
</reference>
<keyword evidence="5" id="KW-1185">Reference proteome</keyword>
<dbReference type="OrthoDB" id="2560628at2759"/>
<organism evidence="4 5">
    <name type="scientific">Thyridium curvatum</name>
    <dbReference type="NCBI Taxonomy" id="1093900"/>
    <lineage>
        <taxon>Eukaryota</taxon>
        <taxon>Fungi</taxon>
        <taxon>Dikarya</taxon>
        <taxon>Ascomycota</taxon>
        <taxon>Pezizomycotina</taxon>
        <taxon>Sordariomycetes</taxon>
        <taxon>Sordariomycetidae</taxon>
        <taxon>Thyridiales</taxon>
        <taxon>Thyridiaceae</taxon>
        <taxon>Thyridium</taxon>
    </lineage>
</organism>
<accession>A0A507AVV1</accession>
<dbReference type="EMBL" id="SKBQ01000070">
    <property type="protein sequence ID" value="TPX08958.1"/>
    <property type="molecule type" value="Genomic_DNA"/>
</dbReference>
<dbReference type="AlphaFoldDB" id="A0A507AVV1"/>
<feature type="transmembrane region" description="Helical" evidence="2">
    <location>
        <begin position="40"/>
        <end position="59"/>
    </location>
</feature>